<dbReference type="STRING" id="330214.NIDE0259"/>
<evidence type="ECO:0000313" key="2">
    <source>
        <dbReference type="Proteomes" id="UP000001660"/>
    </source>
</evidence>
<proteinExistence type="predicted"/>
<dbReference type="KEGG" id="nde:NIDE0259"/>
<dbReference type="Proteomes" id="UP000001660">
    <property type="component" value="Chromosome"/>
</dbReference>
<reference evidence="1 2" key="1">
    <citation type="journal article" date="2010" name="Proc. Natl. Acad. Sci. U.S.A.">
        <title>A Nitrospira metagenome illuminates the physiology and evolution of globally important nitrite-oxidizing bacteria.</title>
        <authorList>
            <person name="Lucker S."/>
            <person name="Wagner M."/>
            <person name="Maixner F."/>
            <person name="Pelletier E."/>
            <person name="Koch H."/>
            <person name="Vacherie B."/>
            <person name="Rattei T."/>
            <person name="Sinninghe Damste J."/>
            <person name="Spieck E."/>
            <person name="Le Paslier D."/>
            <person name="Daims H."/>
        </authorList>
    </citation>
    <scope>NUCLEOTIDE SEQUENCE [LARGE SCALE GENOMIC DNA]</scope>
</reference>
<protein>
    <submittedName>
        <fullName evidence="1">Uncharacterized protein</fullName>
    </submittedName>
</protein>
<keyword evidence="2" id="KW-1185">Reference proteome</keyword>
<evidence type="ECO:0000313" key="1">
    <source>
        <dbReference type="EMBL" id="CBK40040.1"/>
    </source>
</evidence>
<name>D8P9Y1_9BACT</name>
<dbReference type="HOGENOM" id="CLU_2697771_0_0_0"/>
<sequence>MRRPSEKAPVGGYPSFRKYTARNGLVDKNLTFWGVGCLGGRPEAPLGELKNEGALGPLWNGNGSHVNELAGVS</sequence>
<gene>
    <name evidence="1" type="ORF">NIDE0259</name>
</gene>
<accession>D8P9Y1</accession>
<organism evidence="1 2">
    <name type="scientific">Nitrospira defluvii</name>
    <dbReference type="NCBI Taxonomy" id="330214"/>
    <lineage>
        <taxon>Bacteria</taxon>
        <taxon>Pseudomonadati</taxon>
        <taxon>Nitrospirota</taxon>
        <taxon>Nitrospiria</taxon>
        <taxon>Nitrospirales</taxon>
        <taxon>Nitrospiraceae</taxon>
        <taxon>Nitrospira</taxon>
    </lineage>
</organism>
<dbReference type="AlphaFoldDB" id="D8P9Y1"/>
<dbReference type="EMBL" id="FP929003">
    <property type="protein sequence ID" value="CBK40040.1"/>
    <property type="molecule type" value="Genomic_DNA"/>
</dbReference>